<proteinExistence type="inferred from homology"/>
<keyword evidence="10" id="KW-0997">Cell inner membrane</keyword>
<evidence type="ECO:0000256" key="6">
    <source>
        <dbReference type="ARBA" id="ARBA00022968"/>
    </source>
</evidence>
<dbReference type="InterPro" id="IPR023471">
    <property type="entry name" value="CtaG/Cox11_dom_sf"/>
</dbReference>
<feature type="topological domain" description="Periplasmic" evidence="10">
    <location>
        <begin position="38"/>
        <end position="203"/>
    </location>
</feature>
<keyword evidence="7 10" id="KW-1133">Transmembrane helix</keyword>
<reference evidence="11 12" key="1">
    <citation type="submission" date="2024-02" db="EMBL/GenBank/DDBJ databases">
        <title>Roseibium algae sp. nov., isolated from marine alga (Grateloupia sp.), showing potential in myo-inositol conversion.</title>
        <authorList>
            <person name="Wang Y."/>
        </authorList>
    </citation>
    <scope>NUCLEOTIDE SEQUENCE [LARGE SCALE GENOMIC DNA]</scope>
    <source>
        <strain evidence="11 12">H3510</strain>
    </source>
</reference>
<comment type="function">
    <text evidence="1 10">Exerts its effect at some terminal stage of cytochrome c oxidase synthesis, probably by being involved in the insertion of the copper B into subunit I.</text>
</comment>
<keyword evidence="9 10" id="KW-0472">Membrane</keyword>
<evidence type="ECO:0000256" key="3">
    <source>
        <dbReference type="ARBA" id="ARBA00009620"/>
    </source>
</evidence>
<evidence type="ECO:0000256" key="4">
    <source>
        <dbReference type="ARBA" id="ARBA00015384"/>
    </source>
</evidence>
<evidence type="ECO:0000256" key="10">
    <source>
        <dbReference type="HAMAP-Rule" id="MF_00155"/>
    </source>
</evidence>
<name>A0ABU8TI62_9HYPH</name>
<keyword evidence="6 10" id="KW-0735">Signal-anchor</keyword>
<gene>
    <name evidence="10" type="primary">ctaG</name>
    <name evidence="11" type="ORF">V6575_05420</name>
</gene>
<dbReference type="HAMAP" id="MF_00155">
    <property type="entry name" value="CtaG"/>
    <property type="match status" value="1"/>
</dbReference>
<keyword evidence="5 10" id="KW-0812">Transmembrane</keyword>
<dbReference type="RefSeq" id="WP_340273113.1">
    <property type="nucleotide sequence ID" value="NZ_JBAKIA010000002.1"/>
</dbReference>
<comment type="similarity">
    <text evidence="3 10">Belongs to the COX11/CtaG family.</text>
</comment>
<dbReference type="PANTHER" id="PTHR21320:SF3">
    <property type="entry name" value="CYTOCHROME C OXIDASE ASSEMBLY PROTEIN COX11, MITOCHONDRIAL-RELATED"/>
    <property type="match status" value="1"/>
</dbReference>
<feature type="topological domain" description="Cytoplasmic" evidence="10">
    <location>
        <begin position="1"/>
        <end position="14"/>
    </location>
</feature>
<protein>
    <recommendedName>
        <fullName evidence="4 10">Cytochrome c oxidase assembly protein CtaG</fullName>
    </recommendedName>
</protein>
<dbReference type="Pfam" id="PF04442">
    <property type="entry name" value="CtaG_Cox11"/>
    <property type="match status" value="1"/>
</dbReference>
<evidence type="ECO:0000256" key="5">
    <source>
        <dbReference type="ARBA" id="ARBA00022692"/>
    </source>
</evidence>
<evidence type="ECO:0000256" key="9">
    <source>
        <dbReference type="ARBA" id="ARBA00023136"/>
    </source>
</evidence>
<dbReference type="PANTHER" id="PTHR21320">
    <property type="entry name" value="CYTOCHROME C OXIDASE ASSEMBLY PROTEIN COX11-RELATED"/>
    <property type="match status" value="1"/>
</dbReference>
<comment type="caution">
    <text evidence="11">The sequence shown here is derived from an EMBL/GenBank/DDBJ whole genome shotgun (WGS) entry which is preliminary data.</text>
</comment>
<dbReference type="PIRSF" id="PIRSF005413">
    <property type="entry name" value="COX11"/>
    <property type="match status" value="1"/>
</dbReference>
<dbReference type="Proteomes" id="UP001385499">
    <property type="component" value="Unassembled WGS sequence"/>
</dbReference>
<evidence type="ECO:0000256" key="8">
    <source>
        <dbReference type="ARBA" id="ARBA00023008"/>
    </source>
</evidence>
<evidence type="ECO:0000313" key="12">
    <source>
        <dbReference type="Proteomes" id="UP001385499"/>
    </source>
</evidence>
<dbReference type="InterPro" id="IPR007533">
    <property type="entry name" value="Cyt_c_oxidase_assmbl_CtaG"/>
</dbReference>
<accession>A0ABU8TI62</accession>
<organism evidence="11 12">
    <name type="scientific">Roseibium algae</name>
    <dbReference type="NCBI Taxonomy" id="3123038"/>
    <lineage>
        <taxon>Bacteria</taxon>
        <taxon>Pseudomonadati</taxon>
        <taxon>Pseudomonadota</taxon>
        <taxon>Alphaproteobacteria</taxon>
        <taxon>Hyphomicrobiales</taxon>
        <taxon>Stappiaceae</taxon>
        <taxon>Roseibium</taxon>
    </lineage>
</organism>
<comment type="subcellular location">
    <subcellularLocation>
        <location evidence="2 10">Cell inner membrane</location>
        <topology evidence="2 10">Single-pass type II membrane protein</topology>
        <orientation evidence="2 10">Periplasmic side</orientation>
    </subcellularLocation>
</comment>
<keyword evidence="10" id="KW-1003">Cell membrane</keyword>
<dbReference type="NCBIfam" id="NF003465">
    <property type="entry name" value="PRK05089.1"/>
    <property type="match status" value="1"/>
</dbReference>
<evidence type="ECO:0000313" key="11">
    <source>
        <dbReference type="EMBL" id="MEJ8473518.1"/>
    </source>
</evidence>
<evidence type="ECO:0000256" key="7">
    <source>
        <dbReference type="ARBA" id="ARBA00022989"/>
    </source>
</evidence>
<dbReference type="Gene3D" id="2.60.370.10">
    <property type="entry name" value="Ctag/Cox11"/>
    <property type="match status" value="1"/>
</dbReference>
<evidence type="ECO:0000256" key="1">
    <source>
        <dbReference type="ARBA" id="ARBA00004007"/>
    </source>
</evidence>
<keyword evidence="12" id="KW-1185">Reference proteome</keyword>
<sequence>MSEMKRPDEKTAQRRNTTVGLACAGLFFCMVGAAYAAVPLYNLFCKVTGFGGTTQVAENESERVIDRKITIRFDGNVNHELGWDFKPAQRNLTMDMGETARLSYVATNIGSARTVGTSVFNVTPNVAGAYFNKLECFCFTEQALEAGETVDMPVVFFVDPDMDNDPELDHVKEITLSYTFFPVETSEQPVTARADQPAAETKL</sequence>
<keyword evidence="8 10" id="KW-0186">Copper</keyword>
<dbReference type="SUPFAM" id="SSF110111">
    <property type="entry name" value="Ctag/Cox11"/>
    <property type="match status" value="1"/>
</dbReference>
<dbReference type="EMBL" id="JBAKIA010000002">
    <property type="protein sequence ID" value="MEJ8473518.1"/>
    <property type="molecule type" value="Genomic_DNA"/>
</dbReference>
<evidence type="ECO:0000256" key="2">
    <source>
        <dbReference type="ARBA" id="ARBA00004382"/>
    </source>
</evidence>